<dbReference type="PANTHER" id="PTHR13237:SF8">
    <property type="entry name" value="SOMETHING ABOUT SILENCING PROTEIN 10"/>
    <property type="match status" value="1"/>
</dbReference>
<dbReference type="OrthoDB" id="1924577at2759"/>
<dbReference type="EMBL" id="JRKL02004144">
    <property type="protein sequence ID" value="KAF3953289.1"/>
    <property type="molecule type" value="Genomic_DNA"/>
</dbReference>
<dbReference type="InterPro" id="IPR007146">
    <property type="entry name" value="Sas10/Utp3/C1D"/>
</dbReference>
<evidence type="ECO:0000313" key="1">
    <source>
        <dbReference type="EMBL" id="KAF3953289.1"/>
    </source>
</evidence>
<dbReference type="GO" id="GO:0032040">
    <property type="term" value="C:small-subunit processome"/>
    <property type="evidence" value="ECO:0007669"/>
    <property type="project" value="TreeGrafter"/>
</dbReference>
<keyword evidence="2" id="KW-1185">Reference proteome</keyword>
<dbReference type="GO" id="GO:0000462">
    <property type="term" value="P:maturation of SSU-rRNA from tricistronic rRNA transcript (SSU-rRNA, 5.8S rRNA, LSU-rRNA)"/>
    <property type="evidence" value="ECO:0007669"/>
    <property type="project" value="TreeGrafter"/>
</dbReference>
<name>A0A8J4QUP8_9ROSI</name>
<dbReference type="PANTHER" id="PTHR13237">
    <property type="entry name" value="SOMETHING ABOUT SILENCING PROTEIN 10-RELATED"/>
    <property type="match status" value="1"/>
</dbReference>
<reference evidence="1" key="1">
    <citation type="submission" date="2020-03" db="EMBL/GenBank/DDBJ databases">
        <title>Castanea mollissima Vanexum genome sequencing.</title>
        <authorList>
            <person name="Staton M."/>
        </authorList>
    </citation>
    <scope>NUCLEOTIDE SEQUENCE</scope>
    <source>
        <tissue evidence="1">Leaf</tissue>
    </source>
</reference>
<protein>
    <submittedName>
        <fullName evidence="1">Uncharacterized protein</fullName>
    </submittedName>
</protein>
<sequence>MMEGGVRYLEVKQLLLLLYHQAITFYLLKSEGQPIRDHPVLARLVEIKSLLDKESGSPLKVVKLVHCDCDYYCLSYHV</sequence>
<dbReference type="Pfam" id="PF04000">
    <property type="entry name" value="Sas10_Utp3"/>
    <property type="match status" value="1"/>
</dbReference>
<dbReference type="Proteomes" id="UP000737018">
    <property type="component" value="Unassembled WGS sequence"/>
</dbReference>
<gene>
    <name evidence="1" type="ORF">CMV_021254</name>
</gene>
<evidence type="ECO:0000313" key="2">
    <source>
        <dbReference type="Proteomes" id="UP000737018"/>
    </source>
</evidence>
<accession>A0A8J4QUP8</accession>
<dbReference type="AlphaFoldDB" id="A0A8J4QUP8"/>
<proteinExistence type="predicted"/>
<organism evidence="1 2">
    <name type="scientific">Castanea mollissima</name>
    <name type="common">Chinese chestnut</name>
    <dbReference type="NCBI Taxonomy" id="60419"/>
    <lineage>
        <taxon>Eukaryota</taxon>
        <taxon>Viridiplantae</taxon>
        <taxon>Streptophyta</taxon>
        <taxon>Embryophyta</taxon>
        <taxon>Tracheophyta</taxon>
        <taxon>Spermatophyta</taxon>
        <taxon>Magnoliopsida</taxon>
        <taxon>eudicotyledons</taxon>
        <taxon>Gunneridae</taxon>
        <taxon>Pentapetalae</taxon>
        <taxon>rosids</taxon>
        <taxon>fabids</taxon>
        <taxon>Fagales</taxon>
        <taxon>Fagaceae</taxon>
        <taxon>Castanea</taxon>
    </lineage>
</organism>
<comment type="caution">
    <text evidence="1">The sequence shown here is derived from an EMBL/GenBank/DDBJ whole genome shotgun (WGS) entry which is preliminary data.</text>
</comment>